<evidence type="ECO:0000256" key="1">
    <source>
        <dbReference type="ARBA" id="ARBA00022679"/>
    </source>
</evidence>
<dbReference type="AlphaFoldDB" id="A0A6J7F793"/>
<sequence>MAKRTPSTAHGQAASEGGLAHVLVCGGTLQEWSQASVGEWKLQLDTFVDSVHDSGARWLSVCPYGGASGAEDEIALTVLNACGGQRNGNRISFIAKDGLVVVVDLCADGRERFTTALNEINRKNGDERKDRDVSEAMLRAAMLPPGFVDPDLILVFGSPTQIPPSLMWELSYSELVFLDVSWRKCNVEHVQMAINDFQRRDRRFGGVDS</sequence>
<organism evidence="2">
    <name type="scientific">freshwater metagenome</name>
    <dbReference type="NCBI Taxonomy" id="449393"/>
    <lineage>
        <taxon>unclassified sequences</taxon>
        <taxon>metagenomes</taxon>
        <taxon>ecological metagenomes</taxon>
    </lineage>
</organism>
<dbReference type="Gene3D" id="3.40.1180.10">
    <property type="entry name" value="Decaprenyl diphosphate synthase-like"/>
    <property type="match status" value="1"/>
</dbReference>
<name>A0A6J7F793_9ZZZZ</name>
<dbReference type="GO" id="GO:0016765">
    <property type="term" value="F:transferase activity, transferring alkyl or aryl (other than methyl) groups"/>
    <property type="evidence" value="ECO:0007669"/>
    <property type="project" value="InterPro"/>
</dbReference>
<reference evidence="2" key="1">
    <citation type="submission" date="2020-05" db="EMBL/GenBank/DDBJ databases">
        <authorList>
            <person name="Chiriac C."/>
            <person name="Salcher M."/>
            <person name="Ghai R."/>
            <person name="Kavagutti S V."/>
        </authorList>
    </citation>
    <scope>NUCLEOTIDE SEQUENCE</scope>
</reference>
<accession>A0A6J7F793</accession>
<evidence type="ECO:0000313" key="3">
    <source>
        <dbReference type="EMBL" id="CAB4955691.1"/>
    </source>
</evidence>
<proteinExistence type="predicted"/>
<dbReference type="EMBL" id="CAFBMJ010000003">
    <property type="protein sequence ID" value="CAB4891337.1"/>
    <property type="molecule type" value="Genomic_DNA"/>
</dbReference>
<evidence type="ECO:0000313" key="2">
    <source>
        <dbReference type="EMBL" id="CAB4891337.1"/>
    </source>
</evidence>
<dbReference type="InterPro" id="IPR001441">
    <property type="entry name" value="UPP_synth-like"/>
</dbReference>
<gene>
    <name evidence="2" type="ORF">UFOPK3573_00107</name>
    <name evidence="3" type="ORF">UFOPK3879_00243</name>
</gene>
<dbReference type="EMBL" id="CAFBNR010000007">
    <property type="protein sequence ID" value="CAB4955691.1"/>
    <property type="molecule type" value="Genomic_DNA"/>
</dbReference>
<protein>
    <submittedName>
        <fullName evidence="2">Unannotated protein</fullName>
    </submittedName>
</protein>
<dbReference type="Pfam" id="PF01255">
    <property type="entry name" value="Prenyltransf"/>
    <property type="match status" value="1"/>
</dbReference>
<dbReference type="SUPFAM" id="SSF64005">
    <property type="entry name" value="Undecaprenyl diphosphate synthase"/>
    <property type="match status" value="1"/>
</dbReference>
<keyword evidence="1" id="KW-0808">Transferase</keyword>
<dbReference type="InterPro" id="IPR036424">
    <property type="entry name" value="UPP_synth-like_sf"/>
</dbReference>